<keyword evidence="2" id="KW-1185">Reference proteome</keyword>
<organism evidence="1 2">
    <name type="scientific">Yinghuangia aomiensis</name>
    <dbReference type="NCBI Taxonomy" id="676205"/>
    <lineage>
        <taxon>Bacteria</taxon>
        <taxon>Bacillati</taxon>
        <taxon>Actinomycetota</taxon>
        <taxon>Actinomycetes</taxon>
        <taxon>Kitasatosporales</taxon>
        <taxon>Streptomycetaceae</taxon>
        <taxon>Yinghuangia</taxon>
    </lineage>
</organism>
<reference evidence="2" key="1">
    <citation type="journal article" date="2019" name="Int. J. Syst. Evol. Microbiol.">
        <title>The Global Catalogue of Microorganisms (GCM) 10K type strain sequencing project: providing services to taxonomists for standard genome sequencing and annotation.</title>
        <authorList>
            <consortium name="The Broad Institute Genomics Platform"/>
            <consortium name="The Broad Institute Genome Sequencing Center for Infectious Disease"/>
            <person name="Wu L."/>
            <person name="Ma J."/>
        </authorList>
    </citation>
    <scope>NUCLEOTIDE SEQUENCE [LARGE SCALE GENOMIC DNA]</scope>
    <source>
        <strain evidence="2">JCM 17986</strain>
    </source>
</reference>
<protein>
    <recommendedName>
        <fullName evidence="3">DUF4089 domain-containing protein</fullName>
    </recommendedName>
</protein>
<dbReference type="EMBL" id="BAABHS010000008">
    <property type="protein sequence ID" value="GAA4962682.1"/>
    <property type="molecule type" value="Genomic_DNA"/>
</dbReference>
<evidence type="ECO:0000313" key="2">
    <source>
        <dbReference type="Proteomes" id="UP001500466"/>
    </source>
</evidence>
<sequence length="61" mass="6540">MSTDPSAAAPVLLALAGLAPSEQETARISEAFAAQYQAMQELYAVADARYEEPALIFRARP</sequence>
<dbReference type="Proteomes" id="UP001500466">
    <property type="component" value="Unassembled WGS sequence"/>
</dbReference>
<evidence type="ECO:0000313" key="1">
    <source>
        <dbReference type="EMBL" id="GAA4962682.1"/>
    </source>
</evidence>
<evidence type="ECO:0008006" key="3">
    <source>
        <dbReference type="Google" id="ProtNLM"/>
    </source>
</evidence>
<proteinExistence type="predicted"/>
<name>A0ABP9H726_9ACTN</name>
<dbReference type="RefSeq" id="WP_345675760.1">
    <property type="nucleotide sequence ID" value="NZ_BAABHS010000008.1"/>
</dbReference>
<accession>A0ABP9H726</accession>
<comment type="caution">
    <text evidence="1">The sequence shown here is derived from an EMBL/GenBank/DDBJ whole genome shotgun (WGS) entry which is preliminary data.</text>
</comment>
<gene>
    <name evidence="1" type="ORF">GCM10023205_28120</name>
</gene>